<dbReference type="EMBL" id="CACVBS010000001">
    <property type="protein sequence ID" value="CAA7257510.1"/>
    <property type="molecule type" value="Genomic_DNA"/>
</dbReference>
<dbReference type="SMART" id="SM00563">
    <property type="entry name" value="PlsC"/>
    <property type="match status" value="1"/>
</dbReference>
<feature type="transmembrane region" description="Helical" evidence="2">
    <location>
        <begin position="408"/>
        <end position="427"/>
    </location>
</feature>
<dbReference type="PANTHER" id="PTHR31605">
    <property type="entry name" value="GLYCEROL-3-PHOSPHATE O-ACYLTRANSFERASE 1"/>
    <property type="match status" value="1"/>
</dbReference>
<evidence type="ECO:0000256" key="1">
    <source>
        <dbReference type="SAM" id="MobiDB-lite"/>
    </source>
</evidence>
<evidence type="ECO:0000313" key="4">
    <source>
        <dbReference type="EMBL" id="CAA7257510.1"/>
    </source>
</evidence>
<dbReference type="SUPFAM" id="SSF69593">
    <property type="entry name" value="Glycerol-3-phosphate (1)-acyltransferase"/>
    <property type="match status" value="1"/>
</dbReference>
<dbReference type="AlphaFoldDB" id="A0A8S0WBU9"/>
<dbReference type="InterPro" id="IPR052744">
    <property type="entry name" value="GPAT/DAPAT"/>
</dbReference>
<feature type="region of interest" description="Disordered" evidence="1">
    <location>
        <begin position="90"/>
        <end position="112"/>
    </location>
</feature>
<sequence>MELRLVFRALRKISDWVVDGYYSETLVEGRDHVPVTGPLIIASTHHNDSIDVATLAVTIPHRRHLAFWAKSTLFNNPIMGSILSSSGAIPVRRNPNVTTTDPSSSSPSAKVSKEAEVTARAALFRESSKALADDQVLGVFPEGTSYTQASILQVMPGAAWAAVEYVRYARDNGDPSCANISEKGKEKEAEVSSSLRIVPVAIVYTDKTRYQSRVSVKYGDPIFVDLYAVELFVGDQDAAEKAVVKKITTEVERQLREMTINAPDWDTICAISMARSILWDDERNINLKDWVEISQRLVQMLIDAPELKEALARYYALLHYSETRHSILLSLLPLSAPLETLPPHAIPASAILIQPTIFILASFPLSLVRFFLFLPPLLLHFPGYVSGSLIGKLLAVPGEMESPAQFKAVGGGLGIAANIALAFGVLWKKGGLSTLPGFPKVEGVKHVLALVGTIYCSVWLLVKWHGLLVNANYRQLRRIITYRNLFRAFTSPLHRLTTAEVDVYVKPPLPALNAYLKKREESPVDHKPPKPIAAWKLVRHLLHARTVAVGALSEKLKAQNEQTLLGFLESRGAKVPV</sequence>
<evidence type="ECO:0000259" key="3">
    <source>
        <dbReference type="SMART" id="SM00563"/>
    </source>
</evidence>
<evidence type="ECO:0000256" key="2">
    <source>
        <dbReference type="SAM" id="Phobius"/>
    </source>
</evidence>
<keyword evidence="2" id="KW-1133">Transmembrane helix</keyword>
<dbReference type="Proteomes" id="UP000467700">
    <property type="component" value="Unassembled WGS sequence"/>
</dbReference>
<name>A0A8S0WBU9_CYCAE</name>
<keyword evidence="5" id="KW-1185">Reference proteome</keyword>
<dbReference type="InterPro" id="IPR002123">
    <property type="entry name" value="Plipid/glycerol_acylTrfase"/>
</dbReference>
<dbReference type="GO" id="GO:0016287">
    <property type="term" value="F:glycerone-phosphate O-acyltransferase activity"/>
    <property type="evidence" value="ECO:0007669"/>
    <property type="project" value="TreeGrafter"/>
</dbReference>
<evidence type="ECO:0000313" key="5">
    <source>
        <dbReference type="Proteomes" id="UP000467700"/>
    </source>
</evidence>
<keyword evidence="2" id="KW-0472">Membrane</keyword>
<keyword evidence="2" id="KW-0812">Transmembrane</keyword>
<feature type="transmembrane region" description="Helical" evidence="2">
    <location>
        <begin position="378"/>
        <end position="396"/>
    </location>
</feature>
<accession>A0A8S0WBU9</accession>
<dbReference type="GO" id="GO:0008654">
    <property type="term" value="P:phospholipid biosynthetic process"/>
    <property type="evidence" value="ECO:0007669"/>
    <property type="project" value="TreeGrafter"/>
</dbReference>
<gene>
    <name evidence="4" type="ORF">AAE3_LOCUS49</name>
</gene>
<proteinExistence type="predicted"/>
<comment type="caution">
    <text evidence="4">The sequence shown here is derived from an EMBL/GenBank/DDBJ whole genome shotgun (WGS) entry which is preliminary data.</text>
</comment>
<dbReference type="OrthoDB" id="1044435at2759"/>
<organism evidence="4 5">
    <name type="scientific">Cyclocybe aegerita</name>
    <name type="common">Black poplar mushroom</name>
    <name type="synonym">Agrocybe aegerita</name>
    <dbReference type="NCBI Taxonomy" id="1973307"/>
    <lineage>
        <taxon>Eukaryota</taxon>
        <taxon>Fungi</taxon>
        <taxon>Dikarya</taxon>
        <taxon>Basidiomycota</taxon>
        <taxon>Agaricomycotina</taxon>
        <taxon>Agaricomycetes</taxon>
        <taxon>Agaricomycetidae</taxon>
        <taxon>Agaricales</taxon>
        <taxon>Agaricineae</taxon>
        <taxon>Bolbitiaceae</taxon>
        <taxon>Cyclocybe</taxon>
    </lineage>
</organism>
<dbReference type="PANTHER" id="PTHR31605:SF0">
    <property type="entry name" value="GLYCEROL-3-PHOSPHATE O-ACYLTRANSFERASE 1"/>
    <property type="match status" value="1"/>
</dbReference>
<protein>
    <recommendedName>
        <fullName evidence="3">Phospholipid/glycerol acyltransferase domain-containing protein</fullName>
    </recommendedName>
</protein>
<reference evidence="4 5" key="1">
    <citation type="submission" date="2020-01" db="EMBL/GenBank/DDBJ databases">
        <authorList>
            <person name="Gupta K D."/>
        </authorList>
    </citation>
    <scope>NUCLEOTIDE SEQUENCE [LARGE SCALE GENOMIC DNA]</scope>
</reference>
<feature type="domain" description="Phospholipid/glycerol acyltransferase" evidence="3">
    <location>
        <begin position="39"/>
        <end position="205"/>
    </location>
</feature>
<dbReference type="Pfam" id="PF01553">
    <property type="entry name" value="Acyltransferase"/>
    <property type="match status" value="1"/>
</dbReference>
<feature type="transmembrane region" description="Helical" evidence="2">
    <location>
        <begin position="447"/>
        <end position="469"/>
    </location>
</feature>
<dbReference type="GO" id="GO:0004366">
    <property type="term" value="F:glycerol-3-phosphate O-acyltransferase activity"/>
    <property type="evidence" value="ECO:0007669"/>
    <property type="project" value="TreeGrafter"/>
</dbReference>